<reference evidence="11 12" key="1">
    <citation type="submission" date="2020-08" db="EMBL/GenBank/DDBJ databases">
        <title>Sequencing the genomes of 1000 actinobacteria strains.</title>
        <authorList>
            <person name="Klenk H.-P."/>
        </authorList>
    </citation>
    <scope>NUCLEOTIDE SEQUENCE [LARGE SCALE GENOMIC DNA]</scope>
    <source>
        <strain evidence="11 12">DSM 45518</strain>
    </source>
</reference>
<organism evidence="11 12">
    <name type="scientific">Paractinoplanes abujensis</name>
    <dbReference type="NCBI Taxonomy" id="882441"/>
    <lineage>
        <taxon>Bacteria</taxon>
        <taxon>Bacillati</taxon>
        <taxon>Actinomycetota</taxon>
        <taxon>Actinomycetes</taxon>
        <taxon>Micromonosporales</taxon>
        <taxon>Micromonosporaceae</taxon>
        <taxon>Paractinoplanes</taxon>
    </lineage>
</organism>
<dbReference type="Proteomes" id="UP000542742">
    <property type="component" value="Unassembled WGS sequence"/>
</dbReference>
<dbReference type="AlphaFoldDB" id="A0A7W7G277"/>
<dbReference type="InterPro" id="IPR020846">
    <property type="entry name" value="MFS_dom"/>
</dbReference>
<accession>A0A7W7G277</accession>
<dbReference type="EMBL" id="JACHMF010000001">
    <property type="protein sequence ID" value="MBB4692875.1"/>
    <property type="molecule type" value="Genomic_DNA"/>
</dbReference>
<keyword evidence="8 9" id="KW-0472">Membrane</keyword>
<evidence type="ECO:0000256" key="4">
    <source>
        <dbReference type="ARBA" id="ARBA00022448"/>
    </source>
</evidence>
<dbReference type="PANTHER" id="PTHR23502:SF132">
    <property type="entry name" value="POLYAMINE TRANSPORTER 2-RELATED"/>
    <property type="match status" value="1"/>
</dbReference>
<name>A0A7W7G277_9ACTN</name>
<feature type="transmembrane region" description="Helical" evidence="9">
    <location>
        <begin position="371"/>
        <end position="390"/>
    </location>
</feature>
<proteinExistence type="inferred from homology"/>
<dbReference type="InterPro" id="IPR036259">
    <property type="entry name" value="MFS_trans_sf"/>
</dbReference>
<comment type="subcellular location">
    <subcellularLocation>
        <location evidence="1">Cell membrane</location>
        <topology evidence="1">Multi-pass membrane protein</topology>
    </subcellularLocation>
</comment>
<evidence type="ECO:0000256" key="8">
    <source>
        <dbReference type="ARBA" id="ARBA00023136"/>
    </source>
</evidence>
<keyword evidence="5" id="KW-1003">Cell membrane</keyword>
<feature type="domain" description="Major facilitator superfamily (MFS) profile" evidence="10">
    <location>
        <begin position="13"/>
        <end position="393"/>
    </location>
</feature>
<protein>
    <submittedName>
        <fullName evidence="11">DHA1 family bicyclomycin/chloramphenicol resistance-like MFS transporter</fullName>
    </submittedName>
</protein>
<feature type="transmembrane region" description="Helical" evidence="9">
    <location>
        <begin position="12"/>
        <end position="31"/>
    </location>
</feature>
<dbReference type="PRINTS" id="PR01035">
    <property type="entry name" value="TCRTETA"/>
</dbReference>
<dbReference type="CDD" id="cd17320">
    <property type="entry name" value="MFS_MdfA_MDR_like"/>
    <property type="match status" value="1"/>
</dbReference>
<dbReference type="FunFam" id="1.20.1720.10:FF:000005">
    <property type="entry name" value="Bcr/CflA family efflux transporter"/>
    <property type="match status" value="1"/>
</dbReference>
<sequence length="397" mass="40708">MSITTGEVTTARRLRLALILGSLSGFGPLTIDMYLPAMPGMAGDLRTSSSMVQLTLTVFVVGLAVGQVIVGPLSDAWGRRRPLLIGITLYLVASLGCAVAPTVGWLIAGRVVQSLGAAAGIVLARAIVRDLFRGTAMTRFFSTLMVVNGVAPILAPVVGGQLLTVTTWRAVFLVLAAIGTVLLVAVFFTLPESHHARTRPRGTLSAFRTLVTDGHYVRYVLAAALMFAAVFAYISGSSFVLQEAYGLTAQQFSLVFGLNGLGIVLLGQLNGMLVGRVAGEGTLLRIGLTVATAGSAGVLVCAALGLPLLLLLTFLFVVVSMLGLVLANATSLALDGHGSAAGAASSLQGLLQFLVGGLAAAAMTLPGPVTAVAMATTMLVCSAAALFVAVRQRGSAE</sequence>
<feature type="transmembrane region" description="Helical" evidence="9">
    <location>
        <begin position="51"/>
        <end position="71"/>
    </location>
</feature>
<evidence type="ECO:0000256" key="2">
    <source>
        <dbReference type="ARBA" id="ARBA00006236"/>
    </source>
</evidence>
<evidence type="ECO:0000256" key="1">
    <source>
        <dbReference type="ARBA" id="ARBA00004651"/>
    </source>
</evidence>
<evidence type="ECO:0000259" key="10">
    <source>
        <dbReference type="PROSITE" id="PS50850"/>
    </source>
</evidence>
<evidence type="ECO:0000256" key="7">
    <source>
        <dbReference type="ARBA" id="ARBA00022989"/>
    </source>
</evidence>
<dbReference type="SUPFAM" id="SSF103473">
    <property type="entry name" value="MFS general substrate transporter"/>
    <property type="match status" value="1"/>
</dbReference>
<feature type="transmembrane region" description="Helical" evidence="9">
    <location>
        <begin position="346"/>
        <end position="365"/>
    </location>
</feature>
<feature type="transmembrane region" description="Helical" evidence="9">
    <location>
        <begin position="254"/>
        <end position="274"/>
    </location>
</feature>
<feature type="transmembrane region" description="Helical" evidence="9">
    <location>
        <begin position="286"/>
        <end position="306"/>
    </location>
</feature>
<feature type="transmembrane region" description="Helical" evidence="9">
    <location>
        <begin position="216"/>
        <end position="234"/>
    </location>
</feature>
<evidence type="ECO:0000256" key="9">
    <source>
        <dbReference type="SAM" id="Phobius"/>
    </source>
</evidence>
<evidence type="ECO:0000313" key="11">
    <source>
        <dbReference type="EMBL" id="MBB4692875.1"/>
    </source>
</evidence>
<dbReference type="InterPro" id="IPR005829">
    <property type="entry name" value="Sugar_transporter_CS"/>
</dbReference>
<feature type="transmembrane region" description="Helical" evidence="9">
    <location>
        <begin position="140"/>
        <end position="158"/>
    </location>
</feature>
<dbReference type="InterPro" id="IPR001958">
    <property type="entry name" value="Tet-R_TetA/multi-R_MdtG-like"/>
</dbReference>
<keyword evidence="6 9" id="KW-0812">Transmembrane</keyword>
<keyword evidence="4" id="KW-0813">Transport</keyword>
<dbReference type="Gene3D" id="1.20.1720.10">
    <property type="entry name" value="Multidrug resistance protein D"/>
    <property type="match status" value="1"/>
</dbReference>
<dbReference type="Pfam" id="PF07690">
    <property type="entry name" value="MFS_1"/>
    <property type="match status" value="1"/>
</dbReference>
<feature type="transmembrane region" description="Helical" evidence="9">
    <location>
        <begin position="83"/>
        <end position="105"/>
    </location>
</feature>
<feature type="transmembrane region" description="Helical" evidence="9">
    <location>
        <begin position="312"/>
        <end position="334"/>
    </location>
</feature>
<dbReference type="InterPro" id="IPR004812">
    <property type="entry name" value="Efflux_drug-R_Bcr/CmlA"/>
</dbReference>
<dbReference type="GO" id="GO:1990961">
    <property type="term" value="P:xenobiotic detoxification by transmembrane export across the plasma membrane"/>
    <property type="evidence" value="ECO:0007669"/>
    <property type="project" value="InterPro"/>
</dbReference>
<feature type="transmembrane region" description="Helical" evidence="9">
    <location>
        <begin position="111"/>
        <end position="128"/>
    </location>
</feature>
<dbReference type="GO" id="GO:0042910">
    <property type="term" value="F:xenobiotic transmembrane transporter activity"/>
    <property type="evidence" value="ECO:0007669"/>
    <property type="project" value="InterPro"/>
</dbReference>
<keyword evidence="12" id="KW-1185">Reference proteome</keyword>
<gene>
    <name evidence="11" type="ORF">BKA14_003023</name>
</gene>
<dbReference type="PROSITE" id="PS00216">
    <property type="entry name" value="SUGAR_TRANSPORT_1"/>
    <property type="match status" value="1"/>
</dbReference>
<dbReference type="InterPro" id="IPR011701">
    <property type="entry name" value="MFS"/>
</dbReference>
<dbReference type="PROSITE" id="PS50850">
    <property type="entry name" value="MFS"/>
    <property type="match status" value="1"/>
</dbReference>
<keyword evidence="7 9" id="KW-1133">Transmembrane helix</keyword>
<evidence type="ECO:0000256" key="6">
    <source>
        <dbReference type="ARBA" id="ARBA00022692"/>
    </source>
</evidence>
<dbReference type="RefSeq" id="WP_184951552.1">
    <property type="nucleotide sequence ID" value="NZ_BOMC01000063.1"/>
</dbReference>
<comment type="caution">
    <text evidence="11">The sequence shown here is derived from an EMBL/GenBank/DDBJ whole genome shotgun (WGS) entry which is preliminary data.</text>
</comment>
<evidence type="ECO:0000256" key="3">
    <source>
        <dbReference type="ARBA" id="ARBA00007520"/>
    </source>
</evidence>
<dbReference type="GO" id="GO:0005886">
    <property type="term" value="C:plasma membrane"/>
    <property type="evidence" value="ECO:0007669"/>
    <property type="project" value="UniProtKB-SubCell"/>
</dbReference>
<comment type="similarity">
    <text evidence="3">Belongs to the major facilitator superfamily. TCR/Tet family.</text>
</comment>
<feature type="transmembrane region" description="Helical" evidence="9">
    <location>
        <begin position="170"/>
        <end position="190"/>
    </location>
</feature>
<evidence type="ECO:0000256" key="5">
    <source>
        <dbReference type="ARBA" id="ARBA00022475"/>
    </source>
</evidence>
<evidence type="ECO:0000313" key="12">
    <source>
        <dbReference type="Proteomes" id="UP000542742"/>
    </source>
</evidence>
<dbReference type="PANTHER" id="PTHR23502">
    <property type="entry name" value="MAJOR FACILITATOR SUPERFAMILY"/>
    <property type="match status" value="1"/>
</dbReference>
<dbReference type="NCBIfam" id="TIGR00710">
    <property type="entry name" value="efflux_Bcr_CflA"/>
    <property type="match status" value="1"/>
</dbReference>
<comment type="similarity">
    <text evidence="2">Belongs to the major facilitator superfamily. Bcr/CmlA family.</text>
</comment>